<dbReference type="VEuPathDB" id="FungiDB:PABG_01874"/>
<protein>
    <recommendedName>
        <fullName evidence="4">S-methyl-5'-thioadenosine phosphorylase</fullName>
        <ecNumber evidence="4">2.4.2.28</ecNumber>
    </recommendedName>
    <alternativeName>
        <fullName evidence="4">5'-methylthioadenosine phosphorylase</fullName>
        <shortName evidence="4">MTA phosphorylase</shortName>
        <shortName evidence="4">MTAP</shortName>
        <shortName evidence="4">MTAPase</shortName>
    </alternativeName>
</protein>
<dbReference type="FunFam" id="3.40.50.1580:FF:000008">
    <property type="entry name" value="S-methyl-5'-thioadenosine phosphorylase"/>
    <property type="match status" value="1"/>
</dbReference>
<evidence type="ECO:0000256" key="3">
    <source>
        <dbReference type="ARBA" id="ARBA00022726"/>
    </source>
</evidence>
<dbReference type="PROSITE" id="PS01240">
    <property type="entry name" value="PNP_MTAP_2"/>
    <property type="match status" value="1"/>
</dbReference>
<feature type="region of interest" description="Disordered" evidence="5">
    <location>
        <begin position="231"/>
        <end position="254"/>
    </location>
</feature>
<keyword evidence="4" id="KW-0963">Cytoplasm</keyword>
<comment type="function">
    <text evidence="4">Catalyzes the reversible phosphorylation of S-methyl-5'-thioadenosine (MTA) to adenine and 5-methylthioribose-1-phosphate. Involved in the breakdown of MTA, a major by-product of polyamine biosynthesis. Responsible for the first step in the methionine salvage pathway after MTA has been generated from S-adenosylmethionine. Has broad substrate specificity with 6-aminopurine nucleosides as preferred substrates.</text>
</comment>
<dbReference type="InterPro" id="IPR000845">
    <property type="entry name" value="Nucleoside_phosphorylase_d"/>
</dbReference>
<organism evidence="7 8">
    <name type="scientific">Paracoccidioides brasiliensis</name>
    <dbReference type="NCBI Taxonomy" id="121759"/>
    <lineage>
        <taxon>Eukaryota</taxon>
        <taxon>Fungi</taxon>
        <taxon>Dikarya</taxon>
        <taxon>Ascomycota</taxon>
        <taxon>Pezizomycotina</taxon>
        <taxon>Eurotiomycetes</taxon>
        <taxon>Eurotiomycetidae</taxon>
        <taxon>Onygenales</taxon>
        <taxon>Ajellomycetaceae</taxon>
        <taxon>Paracoccidioides</taxon>
    </lineage>
</organism>
<evidence type="ECO:0000313" key="8">
    <source>
        <dbReference type="Proteomes" id="UP000242814"/>
    </source>
</evidence>
<feature type="site" description="Important for substrate specificity" evidence="4">
    <location>
        <position position="870"/>
    </location>
</feature>
<evidence type="ECO:0000256" key="4">
    <source>
        <dbReference type="HAMAP-Rule" id="MF_03155"/>
    </source>
</evidence>
<proteinExistence type="inferred from homology"/>
<dbReference type="GO" id="GO:0017061">
    <property type="term" value="F:S-methyl-5-thioadenosine phosphorylase activity"/>
    <property type="evidence" value="ECO:0007669"/>
    <property type="project" value="UniProtKB-UniRule"/>
</dbReference>
<dbReference type="SUPFAM" id="SSF57997">
    <property type="entry name" value="Tropomyosin"/>
    <property type="match status" value="1"/>
</dbReference>
<comment type="subcellular location">
    <subcellularLocation>
        <location evidence="4">Cytoplasm</location>
    </subcellularLocation>
    <subcellularLocation>
        <location evidence="4">Nucleus</location>
    </subcellularLocation>
</comment>
<comment type="caution">
    <text evidence="7">The sequence shown here is derived from an EMBL/GenBank/DDBJ whole genome shotgun (WGS) entry which is preliminary data.</text>
</comment>
<name>A0A1D2JLC7_PARBR</name>
<feature type="binding site" evidence="4">
    <location>
        <position position="705"/>
    </location>
    <ligand>
        <name>phosphate</name>
        <dbReference type="ChEBI" id="CHEBI:43474"/>
    </ligand>
</feature>
<feature type="binding site" evidence="4">
    <location>
        <begin position="912"/>
        <end position="914"/>
    </location>
    <ligand>
        <name>substrate</name>
    </ligand>
</feature>
<feature type="site" description="Important for substrate specificity" evidence="4">
    <location>
        <position position="924"/>
    </location>
</feature>
<comment type="subunit">
    <text evidence="4">Homotrimer.</text>
</comment>
<dbReference type="Proteomes" id="UP000242814">
    <property type="component" value="Unassembled WGS sequence"/>
</dbReference>
<dbReference type="PANTHER" id="PTHR42679">
    <property type="entry name" value="S-METHYL-5'-THIOADENOSINE PHOSPHORYLASE"/>
    <property type="match status" value="1"/>
</dbReference>
<dbReference type="UniPathway" id="UPA00904">
    <property type="reaction ID" value="UER00873"/>
</dbReference>
<comment type="pathway">
    <text evidence="4">Amino-acid biosynthesis; L-methionine biosynthesis via salvage pathway; S-methyl-5-thio-alpha-D-ribose 1-phosphate from S-methyl-5'-thioadenosine (phosphorylase route): step 1/1.</text>
</comment>
<dbReference type="Gene3D" id="3.40.50.1580">
    <property type="entry name" value="Nucleoside phosphorylase domain"/>
    <property type="match status" value="1"/>
</dbReference>
<keyword evidence="1 4" id="KW-0328">Glycosyltransferase</keyword>
<dbReference type="GO" id="GO:0005829">
    <property type="term" value="C:cytosol"/>
    <property type="evidence" value="ECO:0007669"/>
    <property type="project" value="TreeGrafter"/>
</dbReference>
<feature type="binding site" evidence="4">
    <location>
        <begin position="753"/>
        <end position="754"/>
    </location>
    <ligand>
        <name>phosphate</name>
        <dbReference type="ChEBI" id="CHEBI:43474"/>
    </ligand>
</feature>
<keyword evidence="3 4" id="KW-0660">Purine salvage</keyword>
<dbReference type="SUPFAM" id="SSF53167">
    <property type="entry name" value="Purine and uridine phosphorylases"/>
    <property type="match status" value="1"/>
</dbReference>
<dbReference type="InterPro" id="IPR035994">
    <property type="entry name" value="Nucleoside_phosphorylase_sf"/>
</dbReference>
<dbReference type="AlphaFoldDB" id="A0A1D2JLC7"/>
<reference evidence="7 8" key="1">
    <citation type="submission" date="2016-06" db="EMBL/GenBank/DDBJ databases">
        <authorList>
            <person name="Kjaerup R.B."/>
            <person name="Dalgaard T.S."/>
            <person name="Juul-Madsen H.R."/>
        </authorList>
    </citation>
    <scope>NUCLEOTIDE SEQUENCE [LARGE SCALE GENOMIC DNA]</scope>
    <source>
        <strain evidence="7 8">Pb300</strain>
    </source>
</reference>
<keyword evidence="4" id="KW-0539">Nucleus</keyword>
<feature type="domain" description="Nucleoside phosphorylase" evidence="6">
    <location>
        <begin position="699"/>
        <end position="946"/>
    </location>
</feature>
<dbReference type="VEuPathDB" id="FungiDB:PADG_03521"/>
<feature type="binding site" evidence="4">
    <location>
        <position position="889"/>
    </location>
    <ligand>
        <name>phosphate</name>
        <dbReference type="ChEBI" id="CHEBI:43474"/>
    </ligand>
</feature>
<keyword evidence="2 4" id="KW-0808">Transferase</keyword>
<evidence type="ECO:0000259" key="6">
    <source>
        <dbReference type="Pfam" id="PF01048"/>
    </source>
</evidence>
<evidence type="ECO:0000256" key="2">
    <source>
        <dbReference type="ARBA" id="ARBA00022679"/>
    </source>
</evidence>
<dbReference type="InterPro" id="IPR010044">
    <property type="entry name" value="MTAP"/>
</dbReference>
<comment type="similarity">
    <text evidence="4">Belongs to the PNP/MTAP phosphorylase family. MTAP subfamily.</text>
</comment>
<dbReference type="EC" id="2.4.2.28" evidence="4"/>
<accession>A0A1D2JLC7</accession>
<comment type="catalytic activity">
    <reaction evidence="4">
        <text>S-methyl-5'-thioadenosine + phosphate = 5-(methylsulfanyl)-alpha-D-ribose 1-phosphate + adenine</text>
        <dbReference type="Rhea" id="RHEA:11852"/>
        <dbReference type="ChEBI" id="CHEBI:16708"/>
        <dbReference type="ChEBI" id="CHEBI:17509"/>
        <dbReference type="ChEBI" id="CHEBI:43474"/>
        <dbReference type="ChEBI" id="CHEBI:58533"/>
        <dbReference type="EC" id="2.4.2.28"/>
    </reaction>
</comment>
<gene>
    <name evidence="7" type="ORF">ACO22_01499</name>
</gene>
<evidence type="ECO:0000256" key="5">
    <source>
        <dbReference type="SAM" id="MobiDB-lite"/>
    </source>
</evidence>
<evidence type="ECO:0000313" key="7">
    <source>
        <dbReference type="EMBL" id="ODH40900.1"/>
    </source>
</evidence>
<sequence length="996" mass="113436">MLPTQSRYRKSYISSKSLFEELNLRHTYKTMSPRNVYRHRDSFSMGSHPLSPAPSFLQATRLEGDDSNTGEYIYRWIKHDGPKISRPRSSYGIPKTDQDYRDAENHKTENKLPLEQTVMHKEFHIEALRGQMRKLISENAAECSLLNDKIQGLQTQVATARAKLQAAENELETAHRTNADLEKEIKDARQGYIERSEDLERNKRELEEQVKSLQQNLTEWSTLQRILEEKVTSSERNSRALEGRNQELEKETEKLRRTLTERSEILEKEKRKLQEGIEELSQNFAERSTTLECRQQEQEANVASLQHNSKSLKGDKRDLEAEIKKLRRVLTERFEALECHNKELEQEVEDLRQTLEKRTETLESHKEELQMEVQALRISLWRKSEALEIREQEREDEVKELQQLVVKTKALESEKRQLQEEIKYPQRVHRVADDQDHDEENIDMRQSLLEHSYTLEDYKKLEDGVKEMQQTLTERDEATASREQEFDAEGQNLRRIPAETSNALEVQRRQPEEAGRKLQAGLEEKSAVLESNEKATTEALPAQRTDLEENFQGLKDEESRATTVRLEALEKTLVAQLNEKHATELESLRESFAKELQHIQTAHAAALHEFVGRLEGKHGAVGKSREANHLLELRDKKQSHKGSKGLTKERGESHIRPLMREIFSTGKLRPKSTSFGDHVDKSGAFRDVDIAKIPDPVHIAVIGGTGLRELPHFTQVASLTIPTPWGNPSSPITILHHVCSSSGKTVPVAFLSRHGLHHEYAPHEVPSRANIAALRSIGVRCIVAFSAVGSLQESIKPRDFVVPDQVIDRTKGVRPWTFFEGGAVAHVGFADPFDQHMAKIVRECGHSLEGDGVVLHDRGTLVCMEGPQFSTRAESNLYRSWGGSVINMSCIPEAKLAREAEIAYQMICMSTDYDCWHSSEDVSVELVMANMKMNSANARNFIGAVLDELTKDEHAALVRGKHLEGSCKLGLSTAHGYLGDEAVAKLAWLFPGYFTN</sequence>
<dbReference type="InterPro" id="IPR018099">
    <property type="entry name" value="Purine_phosphorylase-2_CS"/>
</dbReference>
<dbReference type="GO" id="GO:0005634">
    <property type="term" value="C:nucleus"/>
    <property type="evidence" value="ECO:0007669"/>
    <property type="project" value="UniProtKB-SubCell"/>
</dbReference>
<dbReference type="CDD" id="cd09010">
    <property type="entry name" value="MTAP_SsMTAPII_like_MTIP"/>
    <property type="match status" value="1"/>
</dbReference>
<dbReference type="EMBL" id="LZYO01000037">
    <property type="protein sequence ID" value="ODH40900.1"/>
    <property type="molecule type" value="Genomic_DNA"/>
</dbReference>
<dbReference type="Pfam" id="PF01048">
    <property type="entry name" value="PNP_UDP_1"/>
    <property type="match status" value="1"/>
</dbReference>
<feature type="binding site" evidence="4">
    <location>
        <position position="888"/>
    </location>
    <ligand>
        <name>substrate</name>
    </ligand>
</feature>
<dbReference type="GO" id="GO:0006166">
    <property type="term" value="P:purine ribonucleoside salvage"/>
    <property type="evidence" value="ECO:0007669"/>
    <property type="project" value="UniProtKB-KW"/>
</dbReference>
<evidence type="ECO:0000256" key="1">
    <source>
        <dbReference type="ARBA" id="ARBA00022676"/>
    </source>
</evidence>
<dbReference type="HAMAP" id="MF_01963">
    <property type="entry name" value="MTAP"/>
    <property type="match status" value="1"/>
</dbReference>
<feature type="binding site" evidence="4">
    <location>
        <begin position="786"/>
        <end position="787"/>
    </location>
    <ligand>
        <name>phosphate</name>
        <dbReference type="ChEBI" id="CHEBI:43474"/>
    </ligand>
</feature>
<dbReference type="NCBIfam" id="TIGR01694">
    <property type="entry name" value="MTAP"/>
    <property type="match status" value="1"/>
</dbReference>
<dbReference type="PANTHER" id="PTHR42679:SF2">
    <property type="entry name" value="S-METHYL-5'-THIOADENOSINE PHOSPHORYLASE"/>
    <property type="match status" value="1"/>
</dbReference>
<dbReference type="GO" id="GO:0019509">
    <property type="term" value="P:L-methionine salvage from methylthioadenosine"/>
    <property type="evidence" value="ECO:0007669"/>
    <property type="project" value="UniProtKB-UniRule"/>
</dbReference>